<dbReference type="InterPro" id="IPR036291">
    <property type="entry name" value="NAD(P)-bd_dom_sf"/>
</dbReference>
<dbReference type="Proteomes" id="UP000193118">
    <property type="component" value="Unassembled WGS sequence"/>
</dbReference>
<dbReference type="SUPFAM" id="SSF51735">
    <property type="entry name" value="NAD(P)-binding Rossmann-fold domains"/>
    <property type="match status" value="1"/>
</dbReference>
<evidence type="ECO:0000313" key="2">
    <source>
        <dbReference type="Proteomes" id="UP000193118"/>
    </source>
</evidence>
<name>A0A1X3DAG4_9NEIS</name>
<sequence length="258" mass="28336">MHTPDCAILGMGYLGRPLAEKMFEGGSRVSALKRSIISDDINLPVNLHAADLNDTRVFQADFWQAWADNPVWFCLLPPSAVSDYPAVLAGWLQLARHFGIGHIVYASSTSVYGDAVRECGEHTPPDPQTESARKVRQAEELLLGSGIANIDILRLGGLYCAERHPLHSLLKRKHLAGAHQPVNMLHRSRAVAALHHAAATPAGLRIRNIVEPQHPPKHEFYRAEAAKLGLPEPEFDTDDRCGGKTVHTVYNDFAGILL</sequence>
<dbReference type="Gene3D" id="3.40.50.720">
    <property type="entry name" value="NAD(P)-binding Rossmann-like Domain"/>
    <property type="match status" value="1"/>
</dbReference>
<protein>
    <submittedName>
        <fullName evidence="1">NAD(P)-dependent oxidoreductase</fullName>
    </submittedName>
</protein>
<dbReference type="STRING" id="194197.BWD09_06640"/>
<dbReference type="AlphaFoldDB" id="A0A1X3DAG4"/>
<comment type="caution">
    <text evidence="1">The sequence shown here is derived from an EMBL/GenBank/DDBJ whole genome shotgun (WGS) entry which is preliminary data.</text>
</comment>
<dbReference type="RefSeq" id="WP_174222541.1">
    <property type="nucleotide sequence ID" value="NZ_CAUJPZ010000047.1"/>
</dbReference>
<organism evidence="1 2">
    <name type="scientific">Neisseria dentiae</name>
    <dbReference type="NCBI Taxonomy" id="194197"/>
    <lineage>
        <taxon>Bacteria</taxon>
        <taxon>Pseudomonadati</taxon>
        <taxon>Pseudomonadota</taxon>
        <taxon>Betaproteobacteria</taxon>
        <taxon>Neisseriales</taxon>
        <taxon>Neisseriaceae</taxon>
        <taxon>Neisseria</taxon>
    </lineage>
</organism>
<proteinExistence type="predicted"/>
<keyword evidence="2" id="KW-1185">Reference proteome</keyword>
<dbReference type="EMBL" id="MTBO01000013">
    <property type="protein sequence ID" value="OSI16893.1"/>
    <property type="molecule type" value="Genomic_DNA"/>
</dbReference>
<reference evidence="2" key="1">
    <citation type="submission" date="2017-01" db="EMBL/GenBank/DDBJ databases">
        <authorList>
            <person name="Wolfgang W.J."/>
            <person name="Cole J."/>
            <person name="Wroblewski D."/>
            <person name="Mcginnis J."/>
            <person name="Musser K.A."/>
        </authorList>
    </citation>
    <scope>NUCLEOTIDE SEQUENCE [LARGE SCALE GENOMIC DNA]</scope>
    <source>
        <strain evidence="2">DSM 19151</strain>
    </source>
</reference>
<gene>
    <name evidence="1" type="ORF">BWD09_06640</name>
</gene>
<accession>A0A1X3DAG4</accession>
<evidence type="ECO:0000313" key="1">
    <source>
        <dbReference type="EMBL" id="OSI16893.1"/>
    </source>
</evidence>
<dbReference type="GeneID" id="94580908"/>